<sequence>MQEGRCALATSFATFKFLVIYGLCFSVMKLISFRFGIVLPMMDYLMFDGVAIVVLSMTMTLSQPNLHLGAMRPTSSLLGSSTIASVLGMMAVNWSFLAGIIAWMRVHDDYVEWPSEYAEMTDWWTLGDNWESTVLYVTVFLQFITSSVIFSFGSAYRRTVTSNWPLLASWGALFALTSSAFLMDDSAFTQIWHMASHQYNDEEPTNKVWRSYQDAGPDRDALLDDEEVLPIMMYV</sequence>
<keyword evidence="2" id="KW-0479">Metal-binding</keyword>
<comment type="caution">
    <text evidence="8">The sequence shown here is derived from an EMBL/GenBank/DDBJ whole genome shotgun (WGS) entry which is preliminary data.</text>
</comment>
<dbReference type="InterPro" id="IPR023298">
    <property type="entry name" value="ATPase_P-typ_TM_dom_sf"/>
</dbReference>
<evidence type="ECO:0000256" key="4">
    <source>
        <dbReference type="ARBA" id="ARBA00022840"/>
    </source>
</evidence>
<keyword evidence="3" id="KW-0547">Nucleotide-binding</keyword>
<dbReference type="Proteomes" id="UP001190700">
    <property type="component" value="Unassembled WGS sequence"/>
</dbReference>
<keyword evidence="6" id="KW-1278">Translocase</keyword>
<dbReference type="EMBL" id="LGRX02003850">
    <property type="protein sequence ID" value="KAK3281419.1"/>
    <property type="molecule type" value="Genomic_DNA"/>
</dbReference>
<keyword evidence="7" id="KW-0472">Membrane</keyword>
<evidence type="ECO:0000256" key="2">
    <source>
        <dbReference type="ARBA" id="ARBA00022723"/>
    </source>
</evidence>
<accession>A0AAE0LE38</accession>
<feature type="transmembrane region" description="Helical" evidence="7">
    <location>
        <begin position="133"/>
        <end position="152"/>
    </location>
</feature>
<name>A0AAE0LE38_9CHLO</name>
<protein>
    <submittedName>
        <fullName evidence="8">Uncharacterized protein</fullName>
    </submittedName>
</protein>
<keyword evidence="7" id="KW-0812">Transmembrane</keyword>
<dbReference type="GO" id="GO:0005524">
    <property type="term" value="F:ATP binding"/>
    <property type="evidence" value="ECO:0007669"/>
    <property type="project" value="UniProtKB-KW"/>
</dbReference>
<keyword evidence="7" id="KW-1133">Transmembrane helix</keyword>
<evidence type="ECO:0000256" key="6">
    <source>
        <dbReference type="ARBA" id="ARBA00022967"/>
    </source>
</evidence>
<dbReference type="GO" id="GO:0140358">
    <property type="term" value="F:P-type transmembrane transporter activity"/>
    <property type="evidence" value="ECO:0007669"/>
    <property type="project" value="InterPro"/>
</dbReference>
<dbReference type="PANTHER" id="PTHR45630">
    <property type="entry name" value="CATION-TRANSPORTING ATPASE-RELATED"/>
    <property type="match status" value="1"/>
</dbReference>
<dbReference type="GO" id="GO:0016020">
    <property type="term" value="C:membrane"/>
    <property type="evidence" value="ECO:0007669"/>
    <property type="project" value="UniProtKB-SubCell"/>
</dbReference>
<dbReference type="SUPFAM" id="SSF81665">
    <property type="entry name" value="Calcium ATPase, transmembrane domain M"/>
    <property type="match status" value="1"/>
</dbReference>
<reference evidence="8 9" key="1">
    <citation type="journal article" date="2015" name="Genome Biol. Evol.">
        <title>Comparative Genomics of a Bacterivorous Green Alga Reveals Evolutionary Causalities and Consequences of Phago-Mixotrophic Mode of Nutrition.</title>
        <authorList>
            <person name="Burns J.A."/>
            <person name="Paasch A."/>
            <person name="Narechania A."/>
            <person name="Kim E."/>
        </authorList>
    </citation>
    <scope>NUCLEOTIDE SEQUENCE [LARGE SCALE GENOMIC DNA]</scope>
    <source>
        <strain evidence="8 9">PLY_AMNH</strain>
    </source>
</reference>
<keyword evidence="9" id="KW-1185">Reference proteome</keyword>
<evidence type="ECO:0000256" key="1">
    <source>
        <dbReference type="ARBA" id="ARBA00004141"/>
    </source>
</evidence>
<feature type="transmembrane region" description="Helical" evidence="7">
    <location>
        <begin position="164"/>
        <end position="183"/>
    </location>
</feature>
<dbReference type="InterPro" id="IPR006544">
    <property type="entry name" value="P-type_TPase_V"/>
</dbReference>
<evidence type="ECO:0000256" key="5">
    <source>
        <dbReference type="ARBA" id="ARBA00022842"/>
    </source>
</evidence>
<keyword evidence="4" id="KW-0067">ATP-binding</keyword>
<dbReference type="AlphaFoldDB" id="A0AAE0LE38"/>
<evidence type="ECO:0000313" key="8">
    <source>
        <dbReference type="EMBL" id="KAK3281419.1"/>
    </source>
</evidence>
<dbReference type="GO" id="GO:0019829">
    <property type="term" value="F:ATPase-coupled monoatomic cation transmembrane transporter activity"/>
    <property type="evidence" value="ECO:0007669"/>
    <property type="project" value="TreeGrafter"/>
</dbReference>
<comment type="subcellular location">
    <subcellularLocation>
        <location evidence="1">Membrane</location>
        <topology evidence="1">Multi-pass membrane protein</topology>
    </subcellularLocation>
</comment>
<dbReference type="PANTHER" id="PTHR45630:SF11">
    <property type="entry name" value="CATION-TRANSPORTING P-TYPE ATPASE N-TERMINAL DOMAIN-CONTAINING PROTEIN"/>
    <property type="match status" value="1"/>
</dbReference>
<proteinExistence type="predicted"/>
<organism evidence="8 9">
    <name type="scientific">Cymbomonas tetramitiformis</name>
    <dbReference type="NCBI Taxonomy" id="36881"/>
    <lineage>
        <taxon>Eukaryota</taxon>
        <taxon>Viridiplantae</taxon>
        <taxon>Chlorophyta</taxon>
        <taxon>Pyramimonadophyceae</taxon>
        <taxon>Pyramimonadales</taxon>
        <taxon>Pyramimonadaceae</taxon>
        <taxon>Cymbomonas</taxon>
    </lineage>
</organism>
<gene>
    <name evidence="8" type="ORF">CYMTET_10793</name>
</gene>
<evidence type="ECO:0000256" key="7">
    <source>
        <dbReference type="SAM" id="Phobius"/>
    </source>
</evidence>
<dbReference type="GO" id="GO:0046872">
    <property type="term" value="F:metal ion binding"/>
    <property type="evidence" value="ECO:0007669"/>
    <property type="project" value="UniProtKB-KW"/>
</dbReference>
<feature type="transmembrane region" description="Helical" evidence="7">
    <location>
        <begin position="83"/>
        <end position="104"/>
    </location>
</feature>
<evidence type="ECO:0000313" key="9">
    <source>
        <dbReference type="Proteomes" id="UP001190700"/>
    </source>
</evidence>
<keyword evidence="5" id="KW-0460">Magnesium</keyword>
<feature type="transmembrane region" description="Helical" evidence="7">
    <location>
        <begin position="44"/>
        <end position="62"/>
    </location>
</feature>
<feature type="transmembrane region" description="Helical" evidence="7">
    <location>
        <begin position="12"/>
        <end position="32"/>
    </location>
</feature>
<evidence type="ECO:0000256" key="3">
    <source>
        <dbReference type="ARBA" id="ARBA00022741"/>
    </source>
</evidence>